<dbReference type="RefSeq" id="WP_118851335.1">
    <property type="nucleotide sequence ID" value="NZ_JALPRY010000011.1"/>
</dbReference>
<reference evidence="1 2" key="1">
    <citation type="submission" date="2022-04" db="EMBL/GenBank/DDBJ databases">
        <title>Rhizobium coralii sp. nov., isolated from coral Turbinaria peltata.</title>
        <authorList>
            <person name="Sun H."/>
        </authorList>
    </citation>
    <scope>NUCLEOTIDE SEQUENCE [LARGE SCALE GENOMIC DNA]</scope>
    <source>
        <strain evidence="1 2">NTR19</strain>
    </source>
</reference>
<gene>
    <name evidence="1" type="ORF">M0654_10560</name>
</gene>
<comment type="caution">
    <text evidence="1">The sequence shown here is derived from an EMBL/GenBank/DDBJ whole genome shotgun (WGS) entry which is preliminary data.</text>
</comment>
<dbReference type="EMBL" id="JALPRY010000011">
    <property type="protein sequence ID" value="MCK8780425.1"/>
    <property type="molecule type" value="Genomic_DNA"/>
</dbReference>
<evidence type="ECO:0000313" key="2">
    <source>
        <dbReference type="Proteomes" id="UP001202827"/>
    </source>
</evidence>
<accession>A0ABT0IRC5</accession>
<proteinExistence type="predicted"/>
<keyword evidence="2" id="KW-1185">Reference proteome</keyword>
<dbReference type="Proteomes" id="UP001202827">
    <property type="component" value="Unassembled WGS sequence"/>
</dbReference>
<protein>
    <submittedName>
        <fullName evidence="1">Cold-shock protein</fullName>
    </submittedName>
</protein>
<sequence>MSARTYAIGDDVVLKAGLTRMATGDRTCRIVGLLPAAERGENQYRVRVGTENFERRIVHSDIDAGETAASAQTRQAASSAVAGGSWLNASSIRVGK</sequence>
<organism evidence="1 2">
    <name type="scientific">Neorhizobium turbinariae</name>
    <dbReference type="NCBI Taxonomy" id="2937795"/>
    <lineage>
        <taxon>Bacteria</taxon>
        <taxon>Pseudomonadati</taxon>
        <taxon>Pseudomonadota</taxon>
        <taxon>Alphaproteobacteria</taxon>
        <taxon>Hyphomicrobiales</taxon>
        <taxon>Rhizobiaceae</taxon>
        <taxon>Rhizobium/Agrobacterium group</taxon>
        <taxon>Neorhizobium</taxon>
    </lineage>
</organism>
<name>A0ABT0IRC5_9HYPH</name>
<evidence type="ECO:0000313" key="1">
    <source>
        <dbReference type="EMBL" id="MCK8780425.1"/>
    </source>
</evidence>